<keyword evidence="6" id="KW-0963">Cytoplasm</keyword>
<comment type="similarity">
    <text evidence="6">Belongs to the tRNA(Ile)-lysidine synthase family.</text>
</comment>
<dbReference type="PANTHER" id="PTHR43033:SF1">
    <property type="entry name" value="TRNA(ILE)-LYSIDINE SYNTHASE-RELATED"/>
    <property type="match status" value="1"/>
</dbReference>
<keyword evidence="4 6" id="KW-0067">ATP-binding</keyword>
<dbReference type="GO" id="GO:0032267">
    <property type="term" value="F:tRNA(Ile)-lysidine synthase activity"/>
    <property type="evidence" value="ECO:0007669"/>
    <property type="project" value="UniProtKB-EC"/>
</dbReference>
<dbReference type="Pfam" id="PF01171">
    <property type="entry name" value="ATP_bind_3"/>
    <property type="match status" value="1"/>
</dbReference>
<dbReference type="InterPro" id="IPR012795">
    <property type="entry name" value="tRNA_Ile_lys_synt_N"/>
</dbReference>
<comment type="caution">
    <text evidence="8">The sequence shown here is derived from an EMBL/GenBank/DDBJ whole genome shotgun (WGS) entry which is preliminary data.</text>
</comment>
<accession>A0A5C8P986</accession>
<dbReference type="InterPro" id="IPR012094">
    <property type="entry name" value="tRNA_Ile_lys_synt"/>
</dbReference>
<dbReference type="Gene3D" id="3.40.50.620">
    <property type="entry name" value="HUPs"/>
    <property type="match status" value="1"/>
</dbReference>
<keyword evidence="2 6" id="KW-0819">tRNA processing</keyword>
<dbReference type="GO" id="GO:0005737">
    <property type="term" value="C:cytoplasm"/>
    <property type="evidence" value="ECO:0007669"/>
    <property type="project" value="UniProtKB-SubCell"/>
</dbReference>
<evidence type="ECO:0000256" key="4">
    <source>
        <dbReference type="ARBA" id="ARBA00022840"/>
    </source>
</evidence>
<dbReference type="GO" id="GO:0005524">
    <property type="term" value="F:ATP binding"/>
    <property type="evidence" value="ECO:0007669"/>
    <property type="project" value="UniProtKB-UniRule"/>
</dbReference>
<keyword evidence="3 6" id="KW-0547">Nucleotide-binding</keyword>
<comment type="function">
    <text evidence="6">Ligates lysine onto the cytidine present at position 34 of the AUA codon-specific tRNA(Ile) that contains the anticodon CAU, in an ATP-dependent manner. Cytidine is converted to lysidine, thus changing the amino acid specificity of the tRNA from methionine to isoleucine.</text>
</comment>
<protein>
    <recommendedName>
        <fullName evidence="6">tRNA(Ile)-lysidine synthase</fullName>
        <ecNumber evidence="6">6.3.4.19</ecNumber>
    </recommendedName>
    <alternativeName>
        <fullName evidence="6">tRNA(Ile)-2-lysyl-cytidine synthase</fullName>
    </alternativeName>
    <alternativeName>
        <fullName evidence="6">tRNA(Ile)-lysidine synthetase</fullName>
    </alternativeName>
</protein>
<dbReference type="NCBIfam" id="TIGR02432">
    <property type="entry name" value="lysidine_TilS_N"/>
    <property type="match status" value="1"/>
</dbReference>
<dbReference type="Proteomes" id="UP000321638">
    <property type="component" value="Unassembled WGS sequence"/>
</dbReference>
<dbReference type="InterPro" id="IPR014729">
    <property type="entry name" value="Rossmann-like_a/b/a_fold"/>
</dbReference>
<evidence type="ECO:0000256" key="3">
    <source>
        <dbReference type="ARBA" id="ARBA00022741"/>
    </source>
</evidence>
<dbReference type="OrthoDB" id="9807403at2"/>
<evidence type="ECO:0000256" key="5">
    <source>
        <dbReference type="ARBA" id="ARBA00048539"/>
    </source>
</evidence>
<dbReference type="CDD" id="cd01992">
    <property type="entry name" value="TilS_N"/>
    <property type="match status" value="1"/>
</dbReference>
<keyword evidence="1 6" id="KW-0436">Ligase</keyword>
<evidence type="ECO:0000259" key="7">
    <source>
        <dbReference type="Pfam" id="PF01171"/>
    </source>
</evidence>
<dbReference type="HAMAP" id="MF_01161">
    <property type="entry name" value="tRNA_Ile_lys_synt"/>
    <property type="match status" value="1"/>
</dbReference>
<evidence type="ECO:0000256" key="1">
    <source>
        <dbReference type="ARBA" id="ARBA00022598"/>
    </source>
</evidence>
<comment type="domain">
    <text evidence="6">The N-terminal region contains the highly conserved SGGXDS motif, predicted to be a P-loop motif involved in ATP binding.</text>
</comment>
<dbReference type="GO" id="GO:0006400">
    <property type="term" value="P:tRNA modification"/>
    <property type="evidence" value="ECO:0007669"/>
    <property type="project" value="UniProtKB-UniRule"/>
</dbReference>
<keyword evidence="9" id="KW-1185">Reference proteome</keyword>
<evidence type="ECO:0000313" key="8">
    <source>
        <dbReference type="EMBL" id="TXL70382.1"/>
    </source>
</evidence>
<dbReference type="PANTHER" id="PTHR43033">
    <property type="entry name" value="TRNA(ILE)-LYSIDINE SYNTHASE-RELATED"/>
    <property type="match status" value="1"/>
</dbReference>
<comment type="catalytic activity">
    <reaction evidence="5 6">
        <text>cytidine(34) in tRNA(Ile2) + L-lysine + ATP = lysidine(34) in tRNA(Ile2) + AMP + diphosphate + H(+)</text>
        <dbReference type="Rhea" id="RHEA:43744"/>
        <dbReference type="Rhea" id="RHEA-COMP:10625"/>
        <dbReference type="Rhea" id="RHEA-COMP:10670"/>
        <dbReference type="ChEBI" id="CHEBI:15378"/>
        <dbReference type="ChEBI" id="CHEBI:30616"/>
        <dbReference type="ChEBI" id="CHEBI:32551"/>
        <dbReference type="ChEBI" id="CHEBI:33019"/>
        <dbReference type="ChEBI" id="CHEBI:82748"/>
        <dbReference type="ChEBI" id="CHEBI:83665"/>
        <dbReference type="ChEBI" id="CHEBI:456215"/>
        <dbReference type="EC" id="6.3.4.19"/>
    </reaction>
</comment>
<dbReference type="EC" id="6.3.4.19" evidence="6"/>
<organism evidence="8 9">
    <name type="scientific">Vineibacter terrae</name>
    <dbReference type="NCBI Taxonomy" id="2586908"/>
    <lineage>
        <taxon>Bacteria</taxon>
        <taxon>Pseudomonadati</taxon>
        <taxon>Pseudomonadota</taxon>
        <taxon>Alphaproteobacteria</taxon>
        <taxon>Hyphomicrobiales</taxon>
        <taxon>Vineibacter</taxon>
    </lineage>
</organism>
<evidence type="ECO:0000256" key="6">
    <source>
        <dbReference type="HAMAP-Rule" id="MF_01161"/>
    </source>
</evidence>
<dbReference type="EMBL" id="VDUZ01000060">
    <property type="protein sequence ID" value="TXL70382.1"/>
    <property type="molecule type" value="Genomic_DNA"/>
</dbReference>
<evidence type="ECO:0000256" key="2">
    <source>
        <dbReference type="ARBA" id="ARBA00022694"/>
    </source>
</evidence>
<gene>
    <name evidence="6 8" type="primary">tilS</name>
    <name evidence="8" type="ORF">FHP25_34685</name>
</gene>
<dbReference type="InterPro" id="IPR011063">
    <property type="entry name" value="TilS/TtcA_N"/>
</dbReference>
<proteinExistence type="inferred from homology"/>
<dbReference type="RefSeq" id="WP_147851594.1">
    <property type="nucleotide sequence ID" value="NZ_VDUZ01000060.1"/>
</dbReference>
<reference evidence="8 9" key="1">
    <citation type="submission" date="2019-06" db="EMBL/GenBank/DDBJ databases">
        <title>New taxonomy in bacterial strain CC-CFT640, isolated from vineyard.</title>
        <authorList>
            <person name="Lin S.-Y."/>
            <person name="Tsai C.-F."/>
            <person name="Young C.-C."/>
        </authorList>
    </citation>
    <scope>NUCLEOTIDE SEQUENCE [LARGE SCALE GENOMIC DNA]</scope>
    <source>
        <strain evidence="8 9">CC-CFT640</strain>
    </source>
</reference>
<evidence type="ECO:0000313" key="9">
    <source>
        <dbReference type="Proteomes" id="UP000321638"/>
    </source>
</evidence>
<sequence length="452" mass="48678">MDTSPVLPSEFAALMRPFAPFESHPVLALAVSGGRDSRALALLAWQWAARRGGRVVALVVDHGLRAEAAAEAAQTSRWLAARGIPAHVLCWRPAAKPQAGVQAAARQARYRLLLDWCRQHQVLHLLTAHQADDQAETYALRAARDSGPSGLAAMSALVEFPEARLLRPLLAVTRARLTATLQARGQDWIDDPSNMDPRFARGRLRREGLPLTPARALAAATRFAARRVTQEGRVAAALADCAMPHPLGVVMIDHAAWRALPASLARVVLASVIATVAGAAYPPRQDRTQRAVERMRAVPRQSLSPPSGLTVGGCRILWRGGGWLVVREPASIRLQPQGGRQDEPWDGRFTICGEDGRRITDAVRVAAPHVARTDWSDWEKAWPAIAGLPAIVAALPCRGAAGRPLPVPVPGGMIASHAGREAAWARFQPRQPLAAGPFFPCFAFGKGQIVNL</sequence>
<feature type="binding site" evidence="6">
    <location>
        <begin position="32"/>
        <end position="37"/>
    </location>
    <ligand>
        <name>ATP</name>
        <dbReference type="ChEBI" id="CHEBI:30616"/>
    </ligand>
</feature>
<feature type="domain" description="tRNA(Ile)-lysidine/2-thiocytidine synthase N-terminal" evidence="7">
    <location>
        <begin position="28"/>
        <end position="207"/>
    </location>
</feature>
<comment type="subcellular location">
    <subcellularLocation>
        <location evidence="6">Cytoplasm</location>
    </subcellularLocation>
</comment>
<dbReference type="AlphaFoldDB" id="A0A5C8P986"/>
<name>A0A5C8P986_9HYPH</name>
<dbReference type="SUPFAM" id="SSF52402">
    <property type="entry name" value="Adenine nucleotide alpha hydrolases-like"/>
    <property type="match status" value="1"/>
</dbReference>